<keyword evidence="9 11" id="KW-0482">Metalloprotease</keyword>
<evidence type="ECO:0000256" key="12">
    <source>
        <dbReference type="SAM" id="Phobius"/>
    </source>
</evidence>
<comment type="similarity">
    <text evidence="11">Belongs to the peptidase M48 family.</text>
</comment>
<dbReference type="Proteomes" id="UP000503840">
    <property type="component" value="Unassembled WGS sequence"/>
</dbReference>
<name>A0A7J0BJR3_9BACT</name>
<comment type="cofactor">
    <cofactor evidence="11">
        <name>Zn(2+)</name>
        <dbReference type="ChEBI" id="CHEBI:29105"/>
    </cofactor>
    <text evidence="11">Binds 1 zinc ion per subunit.</text>
</comment>
<comment type="subcellular location">
    <subcellularLocation>
        <location evidence="1">Cell membrane</location>
        <topology evidence="1">Multi-pass membrane protein</topology>
    </subcellularLocation>
</comment>
<dbReference type="GO" id="GO:0005886">
    <property type="term" value="C:plasma membrane"/>
    <property type="evidence" value="ECO:0007669"/>
    <property type="project" value="UniProtKB-SubCell"/>
</dbReference>
<keyword evidence="2" id="KW-1003">Cell membrane</keyword>
<evidence type="ECO:0000256" key="5">
    <source>
        <dbReference type="ARBA" id="ARBA00022723"/>
    </source>
</evidence>
<keyword evidence="6 11" id="KW-0378">Hydrolase</keyword>
<keyword evidence="4 12" id="KW-0812">Transmembrane</keyword>
<evidence type="ECO:0000256" key="8">
    <source>
        <dbReference type="ARBA" id="ARBA00022989"/>
    </source>
</evidence>
<protein>
    <recommendedName>
        <fullName evidence="13">Peptidase M48 domain-containing protein</fullName>
    </recommendedName>
</protein>
<dbReference type="AlphaFoldDB" id="A0A7J0BJR3"/>
<dbReference type="InterPro" id="IPR050083">
    <property type="entry name" value="HtpX_protease"/>
</dbReference>
<keyword evidence="8 12" id="KW-1133">Transmembrane helix</keyword>
<dbReference type="GO" id="GO:0006508">
    <property type="term" value="P:proteolysis"/>
    <property type="evidence" value="ECO:0007669"/>
    <property type="project" value="UniProtKB-KW"/>
</dbReference>
<dbReference type="GO" id="GO:0046872">
    <property type="term" value="F:metal ion binding"/>
    <property type="evidence" value="ECO:0007669"/>
    <property type="project" value="UniProtKB-KW"/>
</dbReference>
<keyword evidence="7 11" id="KW-0862">Zinc</keyword>
<organism evidence="14 15">
    <name type="scientific">Desulfovibrio subterraneus</name>
    <dbReference type="NCBI Taxonomy" id="2718620"/>
    <lineage>
        <taxon>Bacteria</taxon>
        <taxon>Pseudomonadati</taxon>
        <taxon>Thermodesulfobacteriota</taxon>
        <taxon>Desulfovibrionia</taxon>
        <taxon>Desulfovibrionales</taxon>
        <taxon>Desulfovibrionaceae</taxon>
        <taxon>Desulfovibrio</taxon>
    </lineage>
</organism>
<dbReference type="Gene3D" id="3.30.2010.10">
    <property type="entry name" value="Metalloproteases ('zincins'), catalytic domain"/>
    <property type="match status" value="1"/>
</dbReference>
<keyword evidence="5" id="KW-0479">Metal-binding</keyword>
<evidence type="ECO:0000256" key="3">
    <source>
        <dbReference type="ARBA" id="ARBA00022670"/>
    </source>
</evidence>
<accession>A0A7J0BJR3</accession>
<sequence>MTGLQHALARSTNRGQTLLLLLAIASLSGLAGWVLGGSAGAAWALILALALALFAPRMSPAMLMRMYRARPLHAAEFPVLHEVVADMAARAGLSRTPRLFLIPSQVMNAFAVGGRDDAVIAVTSGLLNRLDMDELTSVVAHEISHILHGDIQAMTLADIFSRITGVFSTIGKILLIINLPLLLLGEITISWGLVFVLLGAPGVSMLLQLALSRTREFEADASAARLTGAPLALARALARIEYQQGSLFDRLFFPGRREQEPSLLRSHPVTDERVARLKAMAQEPWATPRYRFAQATRPRPFTIVRPRWRMGGYWISL</sequence>
<keyword evidence="10 12" id="KW-0472">Membrane</keyword>
<feature type="transmembrane region" description="Helical" evidence="12">
    <location>
        <begin position="18"/>
        <end position="35"/>
    </location>
</feature>
<evidence type="ECO:0000256" key="1">
    <source>
        <dbReference type="ARBA" id="ARBA00004651"/>
    </source>
</evidence>
<dbReference type="CDD" id="cd07339">
    <property type="entry name" value="M48B_HtpX_like"/>
    <property type="match status" value="1"/>
</dbReference>
<dbReference type="PANTHER" id="PTHR43221:SF1">
    <property type="entry name" value="PROTEASE HTPX"/>
    <property type="match status" value="1"/>
</dbReference>
<feature type="domain" description="Peptidase M48" evidence="13">
    <location>
        <begin position="76"/>
        <end position="280"/>
    </location>
</feature>
<feature type="transmembrane region" description="Helical" evidence="12">
    <location>
        <begin position="163"/>
        <end position="183"/>
    </location>
</feature>
<proteinExistence type="inferred from homology"/>
<evidence type="ECO:0000256" key="11">
    <source>
        <dbReference type="RuleBase" id="RU003983"/>
    </source>
</evidence>
<keyword evidence="15" id="KW-1185">Reference proteome</keyword>
<dbReference type="InterPro" id="IPR001915">
    <property type="entry name" value="Peptidase_M48"/>
</dbReference>
<comment type="caution">
    <text evidence="14">The sequence shown here is derived from an EMBL/GenBank/DDBJ whole genome shotgun (WGS) entry which is preliminary data.</text>
</comment>
<evidence type="ECO:0000256" key="10">
    <source>
        <dbReference type="ARBA" id="ARBA00023136"/>
    </source>
</evidence>
<feature type="transmembrane region" description="Helical" evidence="12">
    <location>
        <begin position="189"/>
        <end position="211"/>
    </location>
</feature>
<dbReference type="GO" id="GO:0004222">
    <property type="term" value="F:metalloendopeptidase activity"/>
    <property type="evidence" value="ECO:0007669"/>
    <property type="project" value="InterPro"/>
</dbReference>
<reference evidence="14 15" key="1">
    <citation type="submission" date="2020-05" db="EMBL/GenBank/DDBJ databases">
        <title>Draft genome sequence of Desulfovibrio sp. strain HN2T.</title>
        <authorList>
            <person name="Ueno A."/>
            <person name="Tamazawa S."/>
            <person name="Tamamura S."/>
            <person name="Murakami T."/>
            <person name="Kiyama T."/>
            <person name="Inomata H."/>
            <person name="Amano Y."/>
            <person name="Miyakawa K."/>
            <person name="Tamaki H."/>
            <person name="Naganuma T."/>
            <person name="Kaneko K."/>
        </authorList>
    </citation>
    <scope>NUCLEOTIDE SEQUENCE [LARGE SCALE GENOMIC DNA]</scope>
    <source>
        <strain evidence="14 15">HN2</strain>
    </source>
</reference>
<dbReference type="Pfam" id="PF01435">
    <property type="entry name" value="Peptidase_M48"/>
    <property type="match status" value="1"/>
</dbReference>
<evidence type="ECO:0000256" key="7">
    <source>
        <dbReference type="ARBA" id="ARBA00022833"/>
    </source>
</evidence>
<gene>
    <name evidence="14" type="ORF">DSM101010T_16790</name>
</gene>
<evidence type="ECO:0000259" key="13">
    <source>
        <dbReference type="Pfam" id="PF01435"/>
    </source>
</evidence>
<evidence type="ECO:0000313" key="14">
    <source>
        <dbReference type="EMBL" id="GFM33314.1"/>
    </source>
</evidence>
<feature type="transmembrane region" description="Helical" evidence="12">
    <location>
        <begin position="41"/>
        <end position="58"/>
    </location>
</feature>
<dbReference type="EMBL" id="BLVO01000013">
    <property type="protein sequence ID" value="GFM33314.1"/>
    <property type="molecule type" value="Genomic_DNA"/>
</dbReference>
<evidence type="ECO:0000256" key="4">
    <source>
        <dbReference type="ARBA" id="ARBA00022692"/>
    </source>
</evidence>
<evidence type="ECO:0000256" key="9">
    <source>
        <dbReference type="ARBA" id="ARBA00023049"/>
    </source>
</evidence>
<keyword evidence="3 11" id="KW-0645">Protease</keyword>
<evidence type="ECO:0000256" key="2">
    <source>
        <dbReference type="ARBA" id="ARBA00022475"/>
    </source>
</evidence>
<evidence type="ECO:0000256" key="6">
    <source>
        <dbReference type="ARBA" id="ARBA00022801"/>
    </source>
</evidence>
<evidence type="ECO:0000313" key="15">
    <source>
        <dbReference type="Proteomes" id="UP000503840"/>
    </source>
</evidence>
<dbReference type="PANTHER" id="PTHR43221">
    <property type="entry name" value="PROTEASE HTPX"/>
    <property type="match status" value="1"/>
</dbReference>